<protein>
    <submittedName>
        <fullName evidence="2">GNAT family N-acetyltransferase</fullName>
    </submittedName>
</protein>
<dbReference type="SUPFAM" id="SSF55729">
    <property type="entry name" value="Acyl-CoA N-acyltransferases (Nat)"/>
    <property type="match status" value="1"/>
</dbReference>
<dbReference type="RefSeq" id="WP_131174165.1">
    <property type="nucleotide sequence ID" value="NZ_QJUM01000001.1"/>
</dbReference>
<comment type="caution">
    <text evidence="2">The sequence shown here is derived from an EMBL/GenBank/DDBJ whole genome shotgun (WGS) entry which is preliminary data.</text>
</comment>
<evidence type="ECO:0000313" key="3">
    <source>
        <dbReference type="Proteomes" id="UP000291334"/>
    </source>
</evidence>
<gene>
    <name evidence="2" type="ORF">DNK34_01180</name>
</gene>
<dbReference type="InterPro" id="IPR000182">
    <property type="entry name" value="GNAT_dom"/>
</dbReference>
<evidence type="ECO:0000259" key="1">
    <source>
        <dbReference type="PROSITE" id="PS51186"/>
    </source>
</evidence>
<name>A0ABY1ZGF8_9GAMM</name>
<organism evidence="2 3">
    <name type="scientific">Phytopseudomonas dryadis</name>
    <dbReference type="NCBI Taxonomy" id="2487520"/>
    <lineage>
        <taxon>Bacteria</taxon>
        <taxon>Pseudomonadati</taxon>
        <taxon>Pseudomonadota</taxon>
        <taxon>Gammaproteobacteria</taxon>
        <taxon>Pseudomonadales</taxon>
        <taxon>Pseudomonadaceae</taxon>
        <taxon>Phytopseudomonas</taxon>
    </lineage>
</organism>
<sequence length="214" mass="24200">MPDRHAETRLLDGGYAREARSLLYQAYRHDPTFAYLFRAGRAGFDQRVRATVRELVQRHFDEELPAIGLLLDDRLIGMALIAPPRRRLEITESWLWRLRMVLSTGFGCTQRYLAYHDAVLASLPPGAYHVLPLIGIHPEYQGHRYGEQLLTALHEWCAQDSGSAGIVLDTGNARYLDFYRRHGYQEIGEVAVGPVVEHIFLQPSAPAVAPIPAQ</sequence>
<keyword evidence="3" id="KW-1185">Reference proteome</keyword>
<evidence type="ECO:0000313" key="2">
    <source>
        <dbReference type="EMBL" id="TBV10077.1"/>
    </source>
</evidence>
<dbReference type="PROSITE" id="PS51186">
    <property type="entry name" value="GNAT"/>
    <property type="match status" value="1"/>
</dbReference>
<dbReference type="Pfam" id="PF13508">
    <property type="entry name" value="Acetyltransf_7"/>
    <property type="match status" value="1"/>
</dbReference>
<dbReference type="Gene3D" id="3.40.630.30">
    <property type="match status" value="1"/>
</dbReference>
<dbReference type="InterPro" id="IPR016181">
    <property type="entry name" value="Acyl_CoA_acyltransferase"/>
</dbReference>
<accession>A0ABY1ZGF8</accession>
<reference evidence="2 3" key="1">
    <citation type="submission" date="2018-06" db="EMBL/GenBank/DDBJ databases">
        <title>Three novel Pseudomonas species isolated from symptomatic oak.</title>
        <authorList>
            <person name="Bueno-Gonzalez V."/>
            <person name="Brady C."/>
        </authorList>
    </citation>
    <scope>NUCLEOTIDE SEQUENCE [LARGE SCALE GENOMIC DNA]</scope>
    <source>
        <strain evidence="2 3">P26B</strain>
    </source>
</reference>
<feature type="domain" description="N-acetyltransferase" evidence="1">
    <location>
        <begin position="50"/>
        <end position="206"/>
    </location>
</feature>
<dbReference type="Proteomes" id="UP000291334">
    <property type="component" value="Unassembled WGS sequence"/>
</dbReference>
<proteinExistence type="predicted"/>
<dbReference type="EMBL" id="QJUM01000001">
    <property type="protein sequence ID" value="TBV10077.1"/>
    <property type="molecule type" value="Genomic_DNA"/>
</dbReference>